<keyword evidence="4" id="KW-1185">Reference proteome</keyword>
<sequence length="385" mass="42915">MMWAPIAFAAWYQAWGLTAARRSSGSAPLEAMFGKLLSQYMPSWLFNVICVCLPGVPTIVALVPAVMGDFHYERARHGWADWHARYGGNGSMELNRDMLLDAQNIFHQGINSIFYTTISLTVWVIICFTFGGYYYFAALSLIVDLRKHLKFISNISWSQRFKTSRQMSSSEPSSGKVPPGPAERSETAIRWKTRSEDDTLVEDELHRIESEREGQILTQMFTELETVQDRSRSFFPPVAPSKTITTIKGDQARKVLFYFTFQSAAVMLGCIAFIVALLVAIRNYYPEVERNNFQPIEAGCYIAAAVSSIVAGTFSAISVTHATFEASFAALINARRSERGASASQVSQMAGPIEHAWMTIARPTASEAYEDVCGLLYIPLNNADN</sequence>
<evidence type="ECO:0000256" key="2">
    <source>
        <dbReference type="SAM" id="Phobius"/>
    </source>
</evidence>
<evidence type="ECO:0000313" key="4">
    <source>
        <dbReference type="Proteomes" id="UP000077521"/>
    </source>
</evidence>
<reference evidence="3" key="2">
    <citation type="journal article" date="2019" name="IMA Fungus">
        <title>Genome sequencing and comparison of five Tilletia species to identify candidate genes for the detection of regulated species infecting wheat.</title>
        <authorList>
            <person name="Nguyen H.D.T."/>
            <person name="Sultana T."/>
            <person name="Kesanakurti P."/>
            <person name="Hambleton S."/>
        </authorList>
    </citation>
    <scope>NUCLEOTIDE SEQUENCE</scope>
    <source>
        <strain evidence="3">DAOMC 236416</strain>
    </source>
</reference>
<feature type="transmembrane region" description="Helical" evidence="2">
    <location>
        <begin position="44"/>
        <end position="67"/>
    </location>
</feature>
<comment type="caution">
    <text evidence="3">The sequence shown here is derived from an EMBL/GenBank/DDBJ whole genome shotgun (WGS) entry which is preliminary data.</text>
</comment>
<name>A0A8T8SGE9_9BASI</name>
<dbReference type="EMBL" id="LWDF02001251">
    <property type="protein sequence ID" value="KAE8239711.1"/>
    <property type="molecule type" value="Genomic_DNA"/>
</dbReference>
<organism evidence="3 4">
    <name type="scientific">Tilletia indica</name>
    <dbReference type="NCBI Taxonomy" id="43049"/>
    <lineage>
        <taxon>Eukaryota</taxon>
        <taxon>Fungi</taxon>
        <taxon>Dikarya</taxon>
        <taxon>Basidiomycota</taxon>
        <taxon>Ustilaginomycotina</taxon>
        <taxon>Exobasidiomycetes</taxon>
        <taxon>Tilletiales</taxon>
        <taxon>Tilletiaceae</taxon>
        <taxon>Tilletia</taxon>
    </lineage>
</organism>
<protein>
    <submittedName>
        <fullName evidence="3">Uncharacterized protein</fullName>
    </submittedName>
</protein>
<feature type="region of interest" description="Disordered" evidence="1">
    <location>
        <begin position="166"/>
        <end position="187"/>
    </location>
</feature>
<accession>A0A8T8SGE9</accession>
<gene>
    <name evidence="3" type="ORF">A4X13_0g8105</name>
</gene>
<evidence type="ECO:0000256" key="1">
    <source>
        <dbReference type="SAM" id="MobiDB-lite"/>
    </source>
</evidence>
<reference evidence="3" key="1">
    <citation type="submission" date="2016-04" db="EMBL/GenBank/DDBJ databases">
        <authorList>
            <person name="Nguyen H.D."/>
            <person name="Samba Siva P."/>
            <person name="Cullis J."/>
            <person name="Levesque C.A."/>
            <person name="Hambleton S."/>
        </authorList>
    </citation>
    <scope>NUCLEOTIDE SEQUENCE</scope>
    <source>
        <strain evidence="3">DAOMC 236416</strain>
    </source>
</reference>
<dbReference type="AlphaFoldDB" id="A0A8T8SGE9"/>
<keyword evidence="2" id="KW-0472">Membrane</keyword>
<dbReference type="Proteomes" id="UP000077521">
    <property type="component" value="Unassembled WGS sequence"/>
</dbReference>
<evidence type="ECO:0000313" key="3">
    <source>
        <dbReference type="EMBL" id="KAE8239711.1"/>
    </source>
</evidence>
<proteinExistence type="predicted"/>
<feature type="transmembrane region" description="Helical" evidence="2">
    <location>
        <begin position="255"/>
        <end position="281"/>
    </location>
</feature>
<keyword evidence="2" id="KW-0812">Transmembrane</keyword>
<keyword evidence="2" id="KW-1133">Transmembrane helix</keyword>
<feature type="transmembrane region" description="Helical" evidence="2">
    <location>
        <begin position="113"/>
        <end position="136"/>
    </location>
</feature>